<evidence type="ECO:0000256" key="1">
    <source>
        <dbReference type="SAM" id="MobiDB-lite"/>
    </source>
</evidence>
<feature type="region of interest" description="Disordered" evidence="1">
    <location>
        <begin position="1"/>
        <end position="29"/>
    </location>
</feature>
<organism evidence="2 3">
    <name type="scientific">Oryza sativa subsp. japonica</name>
    <name type="common">Rice</name>
    <dbReference type="NCBI Taxonomy" id="39947"/>
    <lineage>
        <taxon>Eukaryota</taxon>
        <taxon>Viridiplantae</taxon>
        <taxon>Streptophyta</taxon>
        <taxon>Embryophyta</taxon>
        <taxon>Tracheophyta</taxon>
        <taxon>Spermatophyta</taxon>
        <taxon>Magnoliopsida</taxon>
        <taxon>Liliopsida</taxon>
        <taxon>Poales</taxon>
        <taxon>Poaceae</taxon>
        <taxon>BOP clade</taxon>
        <taxon>Oryzoideae</taxon>
        <taxon>Oryzeae</taxon>
        <taxon>Oryzinae</taxon>
        <taxon>Oryza</taxon>
        <taxon>Oryza sativa</taxon>
    </lineage>
</organism>
<dbReference type="AlphaFoldDB" id="Q6ET09"/>
<reference evidence="3" key="1">
    <citation type="journal article" date="2005" name="Nature">
        <title>The map-based sequence of the rice genome.</title>
        <authorList>
            <consortium name="International rice genome sequencing project (IRGSP)"/>
            <person name="Matsumoto T."/>
            <person name="Wu J."/>
            <person name="Kanamori H."/>
            <person name="Katayose Y."/>
            <person name="Fujisawa M."/>
            <person name="Namiki N."/>
            <person name="Mizuno H."/>
            <person name="Yamamoto K."/>
            <person name="Antonio B.A."/>
            <person name="Baba T."/>
            <person name="Sakata K."/>
            <person name="Nagamura Y."/>
            <person name="Aoki H."/>
            <person name="Arikawa K."/>
            <person name="Arita K."/>
            <person name="Bito T."/>
            <person name="Chiden Y."/>
            <person name="Fujitsuka N."/>
            <person name="Fukunaka R."/>
            <person name="Hamada M."/>
            <person name="Harada C."/>
            <person name="Hayashi A."/>
            <person name="Hijishita S."/>
            <person name="Honda M."/>
            <person name="Hosokawa S."/>
            <person name="Ichikawa Y."/>
            <person name="Idonuma A."/>
            <person name="Iijima M."/>
            <person name="Ikeda M."/>
            <person name="Ikeno M."/>
            <person name="Ito K."/>
            <person name="Ito S."/>
            <person name="Ito T."/>
            <person name="Ito Y."/>
            <person name="Ito Y."/>
            <person name="Iwabuchi A."/>
            <person name="Kamiya K."/>
            <person name="Karasawa W."/>
            <person name="Kurita K."/>
            <person name="Katagiri S."/>
            <person name="Kikuta A."/>
            <person name="Kobayashi H."/>
            <person name="Kobayashi N."/>
            <person name="Machita K."/>
            <person name="Maehara T."/>
            <person name="Masukawa M."/>
            <person name="Mizubayashi T."/>
            <person name="Mukai Y."/>
            <person name="Nagasaki H."/>
            <person name="Nagata Y."/>
            <person name="Naito S."/>
            <person name="Nakashima M."/>
            <person name="Nakama Y."/>
            <person name="Nakamichi Y."/>
            <person name="Nakamura M."/>
            <person name="Meguro A."/>
            <person name="Negishi M."/>
            <person name="Ohta I."/>
            <person name="Ohta T."/>
            <person name="Okamoto M."/>
            <person name="Ono N."/>
            <person name="Saji S."/>
            <person name="Sakaguchi M."/>
            <person name="Sakai K."/>
            <person name="Shibata M."/>
            <person name="Shimokawa T."/>
            <person name="Song J."/>
            <person name="Takazaki Y."/>
            <person name="Terasawa K."/>
            <person name="Tsugane M."/>
            <person name="Tsuji K."/>
            <person name="Ueda S."/>
            <person name="Waki K."/>
            <person name="Yamagata H."/>
            <person name="Yamamoto M."/>
            <person name="Yamamoto S."/>
            <person name="Yamane H."/>
            <person name="Yoshiki S."/>
            <person name="Yoshihara R."/>
            <person name="Yukawa K."/>
            <person name="Zhong H."/>
            <person name="Yano M."/>
            <person name="Yuan Q."/>
            <person name="Ouyang S."/>
            <person name="Liu J."/>
            <person name="Jones K.M."/>
            <person name="Gansberger K."/>
            <person name="Moffat K."/>
            <person name="Hill J."/>
            <person name="Bera J."/>
            <person name="Fadrosh D."/>
            <person name="Jin S."/>
            <person name="Johri S."/>
            <person name="Kim M."/>
            <person name="Overton L."/>
            <person name="Reardon M."/>
            <person name="Tsitrin T."/>
            <person name="Vuong H."/>
            <person name="Weaver B."/>
            <person name="Ciecko A."/>
            <person name="Tallon L."/>
            <person name="Jackson J."/>
            <person name="Pai G."/>
            <person name="Aken S.V."/>
            <person name="Utterback T."/>
            <person name="Reidmuller S."/>
            <person name="Feldblyum T."/>
            <person name="Hsiao J."/>
            <person name="Zismann V."/>
            <person name="Iobst S."/>
            <person name="de Vazeille A.R."/>
            <person name="Buell C.R."/>
            <person name="Ying K."/>
            <person name="Li Y."/>
            <person name="Lu T."/>
            <person name="Huang Y."/>
            <person name="Zhao Q."/>
            <person name="Feng Q."/>
            <person name="Zhang L."/>
            <person name="Zhu J."/>
            <person name="Weng Q."/>
            <person name="Mu J."/>
            <person name="Lu Y."/>
            <person name="Fan D."/>
            <person name="Liu Y."/>
            <person name="Guan J."/>
            <person name="Zhang Y."/>
            <person name="Yu S."/>
            <person name="Liu X."/>
            <person name="Zhang Y."/>
            <person name="Hong G."/>
            <person name="Han B."/>
            <person name="Choisne N."/>
            <person name="Demange N."/>
            <person name="Orjeda G."/>
            <person name="Samain S."/>
            <person name="Cattolico L."/>
            <person name="Pelletier E."/>
            <person name="Couloux A."/>
            <person name="Segurens B."/>
            <person name="Wincker P."/>
            <person name="D'Hont A."/>
            <person name="Scarpelli C."/>
            <person name="Weissenbach J."/>
            <person name="Salanoubat M."/>
            <person name="Quetier F."/>
            <person name="Yu Y."/>
            <person name="Kim H.R."/>
            <person name="Rambo T."/>
            <person name="Currie J."/>
            <person name="Collura K."/>
            <person name="Luo M."/>
            <person name="Yang T."/>
            <person name="Ammiraju J.S.S."/>
            <person name="Engler F."/>
            <person name="Soderlund C."/>
            <person name="Wing R.A."/>
            <person name="Palmer L.E."/>
            <person name="de la Bastide M."/>
            <person name="Spiegel L."/>
            <person name="Nascimento L."/>
            <person name="Zutavern T."/>
            <person name="O'Shaughnessy A."/>
            <person name="Dike S."/>
            <person name="Dedhia N."/>
            <person name="Preston R."/>
            <person name="Balija V."/>
            <person name="McCombie W.R."/>
            <person name="Chow T."/>
            <person name="Chen H."/>
            <person name="Chung M."/>
            <person name="Chen C."/>
            <person name="Shaw J."/>
            <person name="Wu H."/>
            <person name="Hsiao K."/>
            <person name="Chao Y."/>
            <person name="Chu M."/>
            <person name="Cheng C."/>
            <person name="Hour A."/>
            <person name="Lee P."/>
            <person name="Lin S."/>
            <person name="Lin Y."/>
            <person name="Liou J."/>
            <person name="Liu S."/>
            <person name="Hsing Y."/>
            <person name="Raghuvanshi S."/>
            <person name="Mohanty A."/>
            <person name="Bharti A.K."/>
            <person name="Gaur A."/>
            <person name="Gupta V."/>
            <person name="Kumar D."/>
            <person name="Ravi V."/>
            <person name="Vij S."/>
            <person name="Kapur A."/>
            <person name="Khurana P."/>
            <person name="Khurana P."/>
            <person name="Khurana J.P."/>
            <person name="Tyagi A.K."/>
            <person name="Gaikwad K."/>
            <person name="Singh A."/>
            <person name="Dalal V."/>
            <person name="Srivastava S."/>
            <person name="Dixit A."/>
            <person name="Pal A.K."/>
            <person name="Ghazi I.A."/>
            <person name="Yadav M."/>
            <person name="Pandit A."/>
            <person name="Bhargava A."/>
            <person name="Sureshbabu K."/>
            <person name="Batra K."/>
            <person name="Sharma T.R."/>
            <person name="Mohapatra T."/>
            <person name="Singh N.K."/>
            <person name="Messing J."/>
            <person name="Nelson A.B."/>
            <person name="Fuks G."/>
            <person name="Kavchok S."/>
            <person name="Keizer G."/>
            <person name="Linton E."/>
            <person name="Llaca V."/>
            <person name="Song R."/>
            <person name="Tanyolac B."/>
            <person name="Young S."/>
            <person name="Ho-Il K."/>
            <person name="Hahn J.H."/>
            <person name="Sangsakoo G."/>
            <person name="Vanavichit A."/>
            <person name="de Mattos Luiz.A.T."/>
            <person name="Zimmer P.D."/>
            <person name="Malone G."/>
            <person name="Dellagostin O."/>
            <person name="de Oliveira A.C."/>
            <person name="Bevan M."/>
            <person name="Bancroft I."/>
            <person name="Minx P."/>
            <person name="Cordum H."/>
            <person name="Wilson R."/>
            <person name="Cheng Z."/>
            <person name="Jin W."/>
            <person name="Jiang J."/>
            <person name="Leong S.A."/>
            <person name="Iwama H."/>
            <person name="Gojobori T."/>
            <person name="Itoh T."/>
            <person name="Niimura Y."/>
            <person name="Fujii Y."/>
            <person name="Habara T."/>
            <person name="Sakai H."/>
            <person name="Sato Y."/>
            <person name="Wilson G."/>
            <person name="Kumar K."/>
            <person name="McCouch S."/>
            <person name="Juretic N."/>
            <person name="Hoen D."/>
            <person name="Wright S."/>
            <person name="Bruskiewich R."/>
            <person name="Bureau T."/>
            <person name="Miyao A."/>
            <person name="Hirochika H."/>
            <person name="Nishikawa T."/>
            <person name="Kadowaki K."/>
            <person name="Sugiura M."/>
            <person name="Burr B."/>
            <person name="Sasaki T."/>
        </authorList>
    </citation>
    <scope>NUCLEOTIDE SEQUENCE [LARGE SCALE GENOMIC DNA]</scope>
    <source>
        <strain evidence="3">cv. Nipponbare</strain>
    </source>
</reference>
<name>Q6ET09_ORYSJ</name>
<protein>
    <submittedName>
        <fullName evidence="2">Uncharacterized protein</fullName>
    </submittedName>
</protein>
<evidence type="ECO:0000313" key="3">
    <source>
        <dbReference type="Proteomes" id="UP000000763"/>
    </source>
</evidence>
<reference evidence="3" key="2">
    <citation type="journal article" date="2008" name="Nucleic Acids Res.">
        <title>The rice annotation project database (RAP-DB): 2008 update.</title>
        <authorList>
            <consortium name="The rice annotation project (RAP)"/>
        </authorList>
    </citation>
    <scope>GENOME REANNOTATION</scope>
    <source>
        <strain evidence="3">cv. Nipponbare</strain>
    </source>
</reference>
<dbReference type="EMBL" id="AP004875">
    <property type="protein sequence ID" value="BAD28211.1"/>
    <property type="molecule type" value="Genomic_DNA"/>
</dbReference>
<evidence type="ECO:0000313" key="2">
    <source>
        <dbReference type="EMBL" id="BAD28211.1"/>
    </source>
</evidence>
<sequence length="68" mass="7498">MLAFSQGRWPERQMEGLGSGGKEGDGGAPHVRRSCCGGLMQLHCCAAAPLLRQLLRRKLLRDYAQEND</sequence>
<dbReference type="Proteomes" id="UP000000763">
    <property type="component" value="Chromosome 2"/>
</dbReference>
<proteinExistence type="predicted"/>
<gene>
    <name evidence="2" type="primary">P0463G12.31</name>
</gene>
<accession>Q6ET09</accession>